<dbReference type="NCBIfam" id="NF005548">
    <property type="entry name" value="PRK07208.1-4"/>
    <property type="match status" value="1"/>
</dbReference>
<gene>
    <name evidence="3" type="ORF">KDK95_07170</name>
</gene>
<dbReference type="Pfam" id="PF01593">
    <property type="entry name" value="Amino_oxidase"/>
    <property type="match status" value="1"/>
</dbReference>
<dbReference type="AlphaFoldDB" id="A0A941IHU0"/>
<dbReference type="GO" id="GO:0005829">
    <property type="term" value="C:cytosol"/>
    <property type="evidence" value="ECO:0007669"/>
    <property type="project" value="TreeGrafter"/>
</dbReference>
<evidence type="ECO:0000259" key="2">
    <source>
        <dbReference type="Pfam" id="PF01593"/>
    </source>
</evidence>
<organism evidence="3 4">
    <name type="scientific">Actinospica acidithermotolerans</name>
    <dbReference type="NCBI Taxonomy" id="2828514"/>
    <lineage>
        <taxon>Bacteria</taxon>
        <taxon>Bacillati</taxon>
        <taxon>Actinomycetota</taxon>
        <taxon>Actinomycetes</taxon>
        <taxon>Catenulisporales</taxon>
        <taxon>Actinospicaceae</taxon>
        <taxon>Actinospica</taxon>
    </lineage>
</organism>
<dbReference type="PRINTS" id="PR00419">
    <property type="entry name" value="ADXRDTASE"/>
</dbReference>
<dbReference type="GO" id="GO:0008767">
    <property type="term" value="F:UDP-galactopyranose mutase activity"/>
    <property type="evidence" value="ECO:0007669"/>
    <property type="project" value="TreeGrafter"/>
</dbReference>
<comment type="caution">
    <text evidence="3">The sequence shown here is derived from an EMBL/GenBank/DDBJ whole genome shotgun (WGS) entry which is preliminary data.</text>
</comment>
<evidence type="ECO:0000256" key="1">
    <source>
        <dbReference type="SAM" id="MobiDB-lite"/>
    </source>
</evidence>
<dbReference type="Gene3D" id="3.50.50.60">
    <property type="entry name" value="FAD/NAD(P)-binding domain"/>
    <property type="match status" value="1"/>
</dbReference>
<dbReference type="PANTHER" id="PTHR21197">
    <property type="entry name" value="UDP-GALACTOPYRANOSE MUTASE"/>
    <property type="match status" value="1"/>
</dbReference>
<dbReference type="GO" id="GO:0016491">
    <property type="term" value="F:oxidoreductase activity"/>
    <property type="evidence" value="ECO:0007669"/>
    <property type="project" value="InterPro"/>
</dbReference>
<feature type="compositionally biased region" description="Basic and acidic residues" evidence="1">
    <location>
        <begin position="484"/>
        <end position="494"/>
    </location>
</feature>
<proteinExistence type="predicted"/>
<evidence type="ECO:0000313" key="4">
    <source>
        <dbReference type="Proteomes" id="UP000676325"/>
    </source>
</evidence>
<dbReference type="SUPFAM" id="SSF51905">
    <property type="entry name" value="FAD/NAD(P)-binding domain"/>
    <property type="match status" value="1"/>
</dbReference>
<dbReference type="PANTHER" id="PTHR21197:SF0">
    <property type="entry name" value="UDP-GALACTOPYRANOSE MUTASE"/>
    <property type="match status" value="1"/>
</dbReference>
<dbReference type="Proteomes" id="UP000676325">
    <property type="component" value="Unassembled WGS sequence"/>
</dbReference>
<evidence type="ECO:0000313" key="3">
    <source>
        <dbReference type="EMBL" id="MBR7826077.1"/>
    </source>
</evidence>
<dbReference type="NCBIfam" id="NF005545">
    <property type="entry name" value="PRK07208.1-1"/>
    <property type="match status" value="1"/>
</dbReference>
<reference evidence="3" key="1">
    <citation type="submission" date="2021-04" db="EMBL/GenBank/DDBJ databases">
        <title>Genome based classification of Actinospica acidithermotolerans sp. nov., an actinobacterium isolated from an Indonesian hot spring.</title>
        <authorList>
            <person name="Kusuma A.B."/>
            <person name="Putra K.E."/>
            <person name="Nafisah S."/>
            <person name="Loh J."/>
            <person name="Nouioui I."/>
            <person name="Goodfellow M."/>
        </authorList>
    </citation>
    <scope>NUCLEOTIDE SEQUENCE</scope>
    <source>
        <strain evidence="3">MGRD01-02</strain>
    </source>
</reference>
<accession>A0A941IHU0</accession>
<feature type="domain" description="Amine oxidase" evidence="2">
    <location>
        <begin position="24"/>
        <end position="392"/>
    </location>
</feature>
<dbReference type="InterPro" id="IPR002937">
    <property type="entry name" value="Amino_oxidase"/>
</dbReference>
<keyword evidence="4" id="KW-1185">Reference proteome</keyword>
<sequence>MLVDTTHSETNEGPGTVIIGAGPAGLTAAYDLTKHGFPAQVFESENVVGGISQTAERGGWRFDIGGHRFFTKVKQVDDLWHEILPEEDFLLRPRMSRIYYRGKLFDYPLKAGNALKGLGVVEAVKCIASYTAAKINPPKNQEYFDGWVTARFGKRLFRIFFKTYTEKVWGMDTSELPADWAAQRIKNLSLFGAIVNALNPRKGSKKITSLIDEFYYPKFGPGMMWETATEKVRKQGGTVELESWVKTVSWAEGEGATSVTVVTRDEDGAEHEKVVPASDVISSTPISALVLSMDPPASAEAIAAAKDLRYRDFLTVALVVPEKHGFPDNWIYIHTPGVKVGRIQNFGSWSPYLVKEGRTCLGLEFFVNEGDELWTMDDEDLVKLGTKELEELNLITPGSVEAGYVVRMPKAYPVYDDRYAANLEVIKAWLAEHTPNVHPVGRNGMHRYNNADHSMLTALLTSENIRTGSKHDVWSVNVEEEYHEESSASKDRSGTPKGTGRDAPMIPRRRDEEKVSSSA</sequence>
<protein>
    <submittedName>
        <fullName evidence="3">NAD(P)/FAD-dependent oxidoreductase</fullName>
    </submittedName>
</protein>
<feature type="region of interest" description="Disordered" evidence="1">
    <location>
        <begin position="479"/>
        <end position="519"/>
    </location>
</feature>
<dbReference type="InterPro" id="IPR036188">
    <property type="entry name" value="FAD/NAD-bd_sf"/>
</dbReference>
<feature type="compositionally biased region" description="Basic and acidic residues" evidence="1">
    <location>
        <begin position="508"/>
        <end position="519"/>
    </location>
</feature>
<dbReference type="EMBL" id="JAGSOH010000012">
    <property type="protein sequence ID" value="MBR7826077.1"/>
    <property type="molecule type" value="Genomic_DNA"/>
</dbReference>
<dbReference type="GO" id="GO:0050660">
    <property type="term" value="F:flavin adenine dinucleotide binding"/>
    <property type="evidence" value="ECO:0007669"/>
    <property type="project" value="TreeGrafter"/>
</dbReference>
<name>A0A941IHU0_9ACTN</name>
<dbReference type="NCBIfam" id="NF005547">
    <property type="entry name" value="PRK07208.1-3"/>
    <property type="match status" value="1"/>
</dbReference>